<dbReference type="Pfam" id="PF17099">
    <property type="entry name" value="TrpP"/>
    <property type="match status" value="1"/>
</dbReference>
<proteinExistence type="predicted"/>
<sequence>MRFRSLLQAAILLAVGLVVHQVTPPILFGMKPDFLLGMMFIIILMEPTPQEVLVVGLLSGILTALTTSFPGGQFGNMVDKPVTAFVAYGLTLLIKKAPRPVKAAVVSFVGTIVSGATFLAAASLVTDLGKTIPSLLLAVVLPAAVINMISVVLLYPVTEAVVGSVRRRGESPDAVK</sequence>
<keyword evidence="1" id="KW-0812">Transmembrane</keyword>
<reference evidence="2" key="1">
    <citation type="submission" date="2020-10" db="EMBL/GenBank/DDBJ databases">
        <authorList>
            <person name="Kadnikov V."/>
            <person name="Beletsky A.V."/>
            <person name="Mardanov A.V."/>
            <person name="Karnachuk O.V."/>
            <person name="Ravin N.V."/>
        </authorList>
    </citation>
    <scope>NUCLEOTIDE SEQUENCE</scope>
    <source>
        <strain evidence="2">Bu02</strain>
    </source>
</reference>
<evidence type="ECO:0000313" key="2">
    <source>
        <dbReference type="EMBL" id="QUL99400.1"/>
    </source>
</evidence>
<dbReference type="InterPro" id="IPR031360">
    <property type="entry name" value="TrpP"/>
</dbReference>
<feature type="transmembrane region" description="Helical" evidence="1">
    <location>
        <begin position="52"/>
        <end position="71"/>
    </location>
</feature>
<keyword evidence="1" id="KW-1133">Transmembrane helix</keyword>
<accession>A0AAT9LEH1</accession>
<dbReference type="EMBL" id="CP062796">
    <property type="protein sequence ID" value="QUL99400.1"/>
    <property type="molecule type" value="Genomic_DNA"/>
</dbReference>
<feature type="transmembrane region" description="Helical" evidence="1">
    <location>
        <begin position="135"/>
        <end position="158"/>
    </location>
</feature>
<gene>
    <name evidence="2" type="ORF">IMF26_04960</name>
</gene>
<dbReference type="KEGG" id="fcz:IMF26_04960"/>
<evidence type="ECO:0000256" key="1">
    <source>
        <dbReference type="SAM" id="Phobius"/>
    </source>
</evidence>
<keyword evidence="1" id="KW-0472">Membrane</keyword>
<organism evidence="2">
    <name type="scientific">Candidatus Fermentithermobacillus carboniphilus</name>
    <dbReference type="NCBI Taxonomy" id="3085328"/>
    <lineage>
        <taxon>Bacteria</taxon>
        <taxon>Bacillati</taxon>
        <taxon>Bacillota</taxon>
        <taxon>Candidatus Fermentithermobacillia</taxon>
        <taxon>Candidatus Fermentithermobacillales</taxon>
        <taxon>Candidatus Fermentithermobacillaceae</taxon>
        <taxon>Candidatus Fermentithermobacillus</taxon>
    </lineage>
</organism>
<feature type="transmembrane region" description="Helical" evidence="1">
    <location>
        <begin position="101"/>
        <end position="123"/>
    </location>
</feature>
<dbReference type="AlphaFoldDB" id="A0AAT9LEH1"/>
<reference evidence="2" key="2">
    <citation type="journal article" date="2023" name="Biology">
        <title>Prokaryotic Life Associated with Coal-Fire Gas Vents Revealed by Metagenomics.</title>
        <authorList>
            <person name="Kadnikov V.V."/>
            <person name="Mardanov A.V."/>
            <person name="Beletsky A.V."/>
            <person name="Karnachuk O.V."/>
            <person name="Ravin N.V."/>
        </authorList>
    </citation>
    <scope>NUCLEOTIDE SEQUENCE</scope>
    <source>
        <strain evidence="2">Bu02</strain>
    </source>
</reference>
<name>A0AAT9LEH1_9FIRM</name>
<protein>
    <submittedName>
        <fullName evidence="2">Tryptophan transporter</fullName>
    </submittedName>
</protein>